<keyword evidence="1" id="KW-0812">Transmembrane</keyword>
<dbReference type="Proteomes" id="UP001200073">
    <property type="component" value="Segment"/>
</dbReference>
<sequence>MPPLSFMDLLALHVGYVLSSLLIVAAFVAVMFATAYACVLWDAAKERRTRRRKESRNA</sequence>
<keyword evidence="1" id="KW-1133">Transmembrane helix</keyword>
<name>A0AA48Y3Y0_9CAUD</name>
<evidence type="ECO:0000256" key="1">
    <source>
        <dbReference type="SAM" id="Phobius"/>
    </source>
</evidence>
<gene>
    <name evidence="2" type="primary">63</name>
    <name evidence="2" type="ORF">SEA_AMYEV_63</name>
</gene>
<evidence type="ECO:0000313" key="3">
    <source>
        <dbReference type="Proteomes" id="UP001200073"/>
    </source>
</evidence>
<reference evidence="2" key="1">
    <citation type="submission" date="2021-11" db="EMBL/GenBank/DDBJ databases">
        <authorList>
            <person name="Furlong K.P."/>
            <person name="Ghanmi N."/>
            <person name="Islam M.S."/>
            <person name="Jung D."/>
            <person name="Madani M.T."/>
            <person name="Petrova A."/>
            <person name="Ristovski M."/>
            <person name="Salikini A."/>
            <person name="Uppal M."/>
            <person name="Tran A."/>
            <person name="Tremblay V."/>
            <person name="Williams E."/>
            <person name="Giles L."/>
            <person name="McCarthy L."/>
            <person name="Wheaton K.A."/>
            <person name="Chan K."/>
            <person name="Rudner A.D."/>
            <person name="Beyer A.R."/>
            <person name="Chong R.A."/>
            <person name="Edgington N.P."/>
            <person name="Freise A.C."/>
            <person name="Garcia Costas A.M."/>
            <person name="Gibb B.P."/>
            <person name="Klyczek K.K."/>
            <person name="Swerdlow S.J."/>
            <person name="Garlena R.A."/>
            <person name="Russell D.A."/>
            <person name="Jacobs-Sera D."/>
            <person name="Hatfull G.F."/>
        </authorList>
    </citation>
    <scope>NUCLEOTIDE SEQUENCE</scope>
</reference>
<protein>
    <submittedName>
        <fullName evidence="2">Membrane protein</fullName>
    </submittedName>
</protein>
<dbReference type="GeneID" id="77954150"/>
<accession>A0AA48Y3Y0</accession>
<dbReference type="RefSeq" id="YP_010677766.1">
    <property type="nucleotide sequence ID" value="NC_071025.1"/>
</dbReference>
<keyword evidence="3" id="KW-1185">Reference proteome</keyword>
<dbReference type="EMBL" id="OL549191">
    <property type="protein sequence ID" value="UIW13478.1"/>
    <property type="molecule type" value="Genomic_DNA"/>
</dbReference>
<evidence type="ECO:0000313" key="2">
    <source>
        <dbReference type="EMBL" id="UIW13478.1"/>
    </source>
</evidence>
<feature type="transmembrane region" description="Helical" evidence="1">
    <location>
        <begin position="20"/>
        <end position="43"/>
    </location>
</feature>
<dbReference type="KEGG" id="vg:77954150"/>
<proteinExistence type="predicted"/>
<organism evidence="2 3">
    <name type="scientific">Arthrobacter phage Amyev</name>
    <dbReference type="NCBI Taxonomy" id="2832315"/>
    <lineage>
        <taxon>Viruses</taxon>
        <taxon>Duplodnaviria</taxon>
        <taxon>Heunggongvirae</taxon>
        <taxon>Uroviricota</taxon>
        <taxon>Caudoviricetes</taxon>
        <taxon>Casidaviridae</taxon>
        <taxon>Yangvirus</taxon>
        <taxon>Yangvirus amyev</taxon>
    </lineage>
</organism>
<keyword evidence="1" id="KW-0472">Membrane</keyword>